<dbReference type="EMBL" id="DTMF01000335">
    <property type="protein sequence ID" value="HGF35461.1"/>
    <property type="molecule type" value="Genomic_DNA"/>
</dbReference>
<gene>
    <name evidence="1" type="ORF">ENW96_13960</name>
</gene>
<evidence type="ECO:0008006" key="2">
    <source>
        <dbReference type="Google" id="ProtNLM"/>
    </source>
</evidence>
<reference evidence="1" key="1">
    <citation type="journal article" date="2020" name="mSystems">
        <title>Genome- and Community-Level Interaction Insights into Carbon Utilization and Element Cycling Functions of Hydrothermarchaeota in Hydrothermal Sediment.</title>
        <authorList>
            <person name="Zhou Z."/>
            <person name="Liu Y."/>
            <person name="Xu W."/>
            <person name="Pan J."/>
            <person name="Luo Z.H."/>
            <person name="Li M."/>
        </authorList>
    </citation>
    <scope>NUCLEOTIDE SEQUENCE [LARGE SCALE GENOMIC DNA]</scope>
    <source>
        <strain evidence="1">SpSt-897</strain>
    </source>
</reference>
<protein>
    <recommendedName>
        <fullName evidence="2">PBS lyase</fullName>
    </recommendedName>
</protein>
<organism evidence="1">
    <name type="scientific">Desulfobacca acetoxidans</name>
    <dbReference type="NCBI Taxonomy" id="60893"/>
    <lineage>
        <taxon>Bacteria</taxon>
        <taxon>Pseudomonadati</taxon>
        <taxon>Thermodesulfobacteriota</taxon>
        <taxon>Desulfobaccia</taxon>
        <taxon>Desulfobaccales</taxon>
        <taxon>Desulfobaccaceae</taxon>
        <taxon>Desulfobacca</taxon>
    </lineage>
</organism>
<evidence type="ECO:0000313" key="1">
    <source>
        <dbReference type="EMBL" id="HGF35461.1"/>
    </source>
</evidence>
<accession>A0A7C3V1J2</accession>
<comment type="caution">
    <text evidence="1">The sequence shown here is derived from an EMBL/GenBank/DDBJ whole genome shotgun (WGS) entry which is preliminary data.</text>
</comment>
<dbReference type="AlphaFoldDB" id="A0A7C3V1J2"/>
<sequence>MLNSPQDRLKPPICPFCRQRIDPPVELDGLWLEFDGGVCSCGAHYALDPTTRNGGAVLLQAVVQSCGGDWDRAITLAPGVDYEEGILGHYNALNHRVGGNAFGTLYFVRLKAPA</sequence>
<name>A0A7C3V1J2_9BACT</name>
<proteinExistence type="predicted"/>